<dbReference type="InterPro" id="IPR000008">
    <property type="entry name" value="C2_dom"/>
</dbReference>
<keyword evidence="6" id="KW-0807">Transducer</keyword>
<sequence length="874" mass="100729">MSEIAIDVQGFNFKKGREHSSCRGQRKITQKDDVIISAGSSQCSLNSDHKNVSNGNSSTVRKSIRSIFKRAVDLPRVNMGPLTYSYSINDLVDKRLRKECDLVTLCHILQRGIKMIRITRRKRKFYEFKLINNNGQIIWKDGSKFLELDSIKDIRIGDMASTYQEEVDPKRLRRDNKLWITIIYKVSNKLKALHVVALNESDFNTFLSCICGLVMIRRELMESILLPDNSQFARIHWQITVSEKEEDEERDTLSFGDVKKLCDKFHIYVSTGQLLQAFQMADINHNGLLNYFEFEKFIKILRNRKEMNMLWFKVTKPPHSHLSFKEFYQFLIDEQQEQVDREAAWSSFTKYKEPTQLIMGQDGFTKFLKEQPYLVDVEEELYSKPLNHYFIASSHNTYLLGKQIAETPSVEGYIQVLQQGCRCVEIDIWDGENGPVVCHGFLTSAIPLKTVIHVIKKYAFITSPYPLIISLEINCNRDNQKLAGLIMREILAEQLYFSATITDKLPSPKELKHRIILKSKKTSQVVGSGNVGESFPSSFSSSYESSNEQDSRMKEDSTNNSSSNNSNTTNSSSMQRIKRIGLKKHVDIINEILSISGIHGIKFRNFSLPESKTTAHCFSLNEHKVEYMIKDKNLKLSLDKHNRRYLIRVYPHVLRYKSTNFNPIPFWKMGVQMVATNWQTNDIGQQLNLAMFQILDRQPDGSFKSGYILKPKKLLPVVTKAKMIPLLYEHLANDNDPVTIKIKILSTQLLPRLQDTTARRNNTSSYVKIEFYTDEEPIVPISVDEGTKISTTEASTKICRGNGFNPIWDAQVSITLKDTELTFIKLMVISEEAPIASVCLKLSYLRMGYRHIPLFNMEGEQYIFCTLFIHTQIL</sequence>
<evidence type="ECO:0000256" key="7">
    <source>
        <dbReference type="RuleBase" id="RU361133"/>
    </source>
</evidence>
<dbReference type="Gene3D" id="3.20.20.190">
    <property type="entry name" value="Phosphatidylinositol (PI) phosphodiesterase"/>
    <property type="match status" value="1"/>
</dbReference>
<dbReference type="InterPro" id="IPR018247">
    <property type="entry name" value="EF_Hand_1_Ca_BS"/>
</dbReference>
<dbReference type="PROSITE" id="PS50004">
    <property type="entry name" value="C2"/>
    <property type="match status" value="1"/>
</dbReference>
<dbReference type="SMART" id="SM00239">
    <property type="entry name" value="C2"/>
    <property type="match status" value="1"/>
</dbReference>
<dbReference type="PROSITE" id="PS50008">
    <property type="entry name" value="PIPLC_Y_DOMAIN"/>
    <property type="match status" value="1"/>
</dbReference>
<dbReference type="GO" id="GO:0051209">
    <property type="term" value="P:release of sequestered calcium ion into cytosol"/>
    <property type="evidence" value="ECO:0007669"/>
    <property type="project" value="TreeGrafter"/>
</dbReference>
<evidence type="ECO:0000256" key="2">
    <source>
        <dbReference type="ARBA" id="ARBA00022801"/>
    </source>
</evidence>
<evidence type="ECO:0000256" key="3">
    <source>
        <dbReference type="ARBA" id="ARBA00022837"/>
    </source>
</evidence>
<evidence type="ECO:0000259" key="11">
    <source>
        <dbReference type="PROSITE" id="PS50222"/>
    </source>
</evidence>
<dbReference type="CDD" id="cd08598">
    <property type="entry name" value="PI-PLC1c_yeast"/>
    <property type="match status" value="1"/>
</dbReference>
<feature type="domain" description="PI-PLC Y-box" evidence="10">
    <location>
        <begin position="595"/>
        <end position="714"/>
    </location>
</feature>
<reference evidence="12" key="1">
    <citation type="submission" date="2022-10" db="EMBL/GenBank/DDBJ databases">
        <authorList>
            <person name="Byrne P K."/>
        </authorList>
    </citation>
    <scope>NUCLEOTIDE SEQUENCE</scope>
    <source>
        <strain evidence="12">CBS7001</strain>
    </source>
</reference>
<name>A0AA35J8N0_SACUV</name>
<dbReference type="CDD" id="cd13360">
    <property type="entry name" value="PH_PLC_fungal"/>
    <property type="match status" value="1"/>
</dbReference>
<dbReference type="SUPFAM" id="SSF49562">
    <property type="entry name" value="C2 domain (Calcium/lipid-binding domain, CaLB)"/>
    <property type="match status" value="1"/>
</dbReference>
<dbReference type="GO" id="GO:0004435">
    <property type="term" value="F:phosphatidylinositol-4,5-bisphosphate phospholipase C activity"/>
    <property type="evidence" value="ECO:0007669"/>
    <property type="project" value="UniProtKB-EC"/>
</dbReference>
<dbReference type="Gene3D" id="2.60.40.150">
    <property type="entry name" value="C2 domain"/>
    <property type="match status" value="1"/>
</dbReference>
<organism evidence="12 13">
    <name type="scientific">Saccharomyces uvarum</name>
    <name type="common">Yeast</name>
    <name type="synonym">Saccharomyces bayanus var. uvarum</name>
    <dbReference type="NCBI Taxonomy" id="230603"/>
    <lineage>
        <taxon>Eukaryota</taxon>
        <taxon>Fungi</taxon>
        <taxon>Dikarya</taxon>
        <taxon>Ascomycota</taxon>
        <taxon>Saccharomycotina</taxon>
        <taxon>Saccharomycetes</taxon>
        <taxon>Saccharomycetales</taxon>
        <taxon>Saccharomycetaceae</taxon>
        <taxon>Saccharomyces</taxon>
    </lineage>
</organism>
<evidence type="ECO:0000256" key="8">
    <source>
        <dbReference type="SAM" id="MobiDB-lite"/>
    </source>
</evidence>
<evidence type="ECO:0000259" key="9">
    <source>
        <dbReference type="PROSITE" id="PS50004"/>
    </source>
</evidence>
<evidence type="ECO:0000256" key="4">
    <source>
        <dbReference type="ARBA" id="ARBA00022963"/>
    </source>
</evidence>
<proteinExistence type="predicted"/>
<feature type="region of interest" description="Disordered" evidence="8">
    <location>
        <begin position="526"/>
        <end position="575"/>
    </location>
</feature>
<dbReference type="FunFam" id="2.60.40.150:FF:000291">
    <property type="entry name" value="Phosphoinositide phospholipase C"/>
    <property type="match status" value="1"/>
</dbReference>
<dbReference type="Proteomes" id="UP001162090">
    <property type="component" value="Chromosome 16"/>
</dbReference>
<dbReference type="CDD" id="cd16207">
    <property type="entry name" value="EFh_ScPlc1p_like"/>
    <property type="match status" value="1"/>
</dbReference>
<feature type="domain" description="C2" evidence="9">
    <location>
        <begin position="718"/>
        <end position="867"/>
    </location>
</feature>
<dbReference type="SMART" id="SM00149">
    <property type="entry name" value="PLCYc"/>
    <property type="match status" value="1"/>
</dbReference>
<dbReference type="PANTHER" id="PTHR10336:SF36">
    <property type="entry name" value="1-PHOSPHATIDYLINOSITOL 4,5-BISPHOSPHATE PHOSPHODIESTERASE BETA-4"/>
    <property type="match status" value="1"/>
</dbReference>
<dbReference type="InterPro" id="IPR011992">
    <property type="entry name" value="EF-hand-dom_pair"/>
</dbReference>
<protein>
    <recommendedName>
        <fullName evidence="1 7">Phosphoinositide phospholipase C</fullName>
        <ecNumber evidence="1 7">3.1.4.11</ecNumber>
    </recommendedName>
</protein>
<evidence type="ECO:0000313" key="12">
    <source>
        <dbReference type="EMBL" id="CAI4052464.1"/>
    </source>
</evidence>
<dbReference type="InterPro" id="IPR037755">
    <property type="entry name" value="Plc1_PH"/>
</dbReference>
<dbReference type="GO" id="GO:0005509">
    <property type="term" value="F:calcium ion binding"/>
    <property type="evidence" value="ECO:0007669"/>
    <property type="project" value="InterPro"/>
</dbReference>
<dbReference type="GO" id="GO:0048015">
    <property type="term" value="P:phosphatidylinositol-mediated signaling"/>
    <property type="evidence" value="ECO:0007669"/>
    <property type="project" value="TreeGrafter"/>
</dbReference>
<dbReference type="InterPro" id="IPR035892">
    <property type="entry name" value="C2_domain_sf"/>
</dbReference>
<dbReference type="InterPro" id="IPR002048">
    <property type="entry name" value="EF_hand_dom"/>
</dbReference>
<accession>A0AA35J8N0</accession>
<comment type="catalytic activity">
    <reaction evidence="7">
        <text>a 1,2-diacyl-sn-glycero-3-phospho-(1D-myo-inositol-4,5-bisphosphate) + H2O = 1D-myo-inositol 1,4,5-trisphosphate + a 1,2-diacyl-sn-glycerol + H(+)</text>
        <dbReference type="Rhea" id="RHEA:33179"/>
        <dbReference type="ChEBI" id="CHEBI:15377"/>
        <dbReference type="ChEBI" id="CHEBI:15378"/>
        <dbReference type="ChEBI" id="CHEBI:17815"/>
        <dbReference type="ChEBI" id="CHEBI:58456"/>
        <dbReference type="ChEBI" id="CHEBI:203600"/>
        <dbReference type="EC" id="3.1.4.11"/>
    </reaction>
</comment>
<dbReference type="SUPFAM" id="SSF51695">
    <property type="entry name" value="PLC-like phosphodiesterases"/>
    <property type="match status" value="1"/>
</dbReference>
<evidence type="ECO:0000313" key="13">
    <source>
        <dbReference type="Proteomes" id="UP001162090"/>
    </source>
</evidence>
<dbReference type="SUPFAM" id="SSF47473">
    <property type="entry name" value="EF-hand"/>
    <property type="match status" value="1"/>
</dbReference>
<dbReference type="EMBL" id="OX365927">
    <property type="protein sequence ID" value="CAI4052464.1"/>
    <property type="molecule type" value="Genomic_DNA"/>
</dbReference>
<dbReference type="PRINTS" id="PR00390">
    <property type="entry name" value="PHPHLIPASEC"/>
</dbReference>
<keyword evidence="5 7" id="KW-0443">Lipid metabolism</keyword>
<feature type="compositionally biased region" description="Low complexity" evidence="8">
    <location>
        <begin position="533"/>
        <end position="546"/>
    </location>
</feature>
<dbReference type="SMART" id="SM00148">
    <property type="entry name" value="PLCXc"/>
    <property type="match status" value="1"/>
</dbReference>
<dbReference type="Gene3D" id="2.30.29.30">
    <property type="entry name" value="Pleckstrin-homology domain (PH domain)/Phosphotyrosine-binding domain (PTB)"/>
    <property type="match status" value="1"/>
</dbReference>
<dbReference type="InterPro" id="IPR000909">
    <property type="entry name" value="PLipase_C_PInositol-sp_X_dom"/>
</dbReference>
<evidence type="ECO:0000256" key="1">
    <source>
        <dbReference type="ARBA" id="ARBA00012368"/>
    </source>
</evidence>
<evidence type="ECO:0000259" key="10">
    <source>
        <dbReference type="PROSITE" id="PS50008"/>
    </source>
</evidence>
<keyword evidence="3" id="KW-0106">Calcium</keyword>
<evidence type="ECO:0000256" key="5">
    <source>
        <dbReference type="ARBA" id="ARBA00023098"/>
    </source>
</evidence>
<feature type="compositionally biased region" description="Low complexity" evidence="8">
    <location>
        <begin position="558"/>
        <end position="573"/>
    </location>
</feature>
<dbReference type="PROSITE" id="PS00018">
    <property type="entry name" value="EF_HAND_1"/>
    <property type="match status" value="1"/>
</dbReference>
<gene>
    <name evidence="12" type="primary">SUVC16G0130</name>
    <name evidence="12" type="ORF">SUVC_16G0130</name>
</gene>
<dbReference type="InterPro" id="IPR001192">
    <property type="entry name" value="PI-PLC_fam"/>
</dbReference>
<dbReference type="InterPro" id="IPR011993">
    <property type="entry name" value="PH-like_dom_sf"/>
</dbReference>
<dbReference type="InterPro" id="IPR017946">
    <property type="entry name" value="PLC-like_Pdiesterase_TIM-brl"/>
</dbReference>
<dbReference type="SMART" id="SM00054">
    <property type="entry name" value="EFh"/>
    <property type="match status" value="1"/>
</dbReference>
<feature type="domain" description="EF-hand" evidence="11">
    <location>
        <begin position="269"/>
        <end position="304"/>
    </location>
</feature>
<dbReference type="CDD" id="cd00275">
    <property type="entry name" value="C2_PLC_like"/>
    <property type="match status" value="1"/>
</dbReference>
<dbReference type="EC" id="3.1.4.11" evidence="1 7"/>
<dbReference type="AlphaFoldDB" id="A0AA35J8N0"/>
<dbReference type="SUPFAM" id="SSF50729">
    <property type="entry name" value="PH domain-like"/>
    <property type="match status" value="1"/>
</dbReference>
<dbReference type="Pfam" id="PF00387">
    <property type="entry name" value="PI-PLC-Y"/>
    <property type="match status" value="1"/>
</dbReference>
<dbReference type="GO" id="GO:0016042">
    <property type="term" value="P:lipid catabolic process"/>
    <property type="evidence" value="ECO:0007669"/>
    <property type="project" value="UniProtKB-KW"/>
</dbReference>
<dbReference type="PANTHER" id="PTHR10336">
    <property type="entry name" value="PHOSPHOINOSITIDE-SPECIFIC PHOSPHOLIPASE C FAMILY PROTEIN"/>
    <property type="match status" value="1"/>
</dbReference>
<dbReference type="Pfam" id="PF00388">
    <property type="entry name" value="PI-PLC-X"/>
    <property type="match status" value="1"/>
</dbReference>
<dbReference type="PROSITE" id="PS50222">
    <property type="entry name" value="EF_HAND_2"/>
    <property type="match status" value="1"/>
</dbReference>
<dbReference type="Gene3D" id="1.10.238.10">
    <property type="entry name" value="EF-hand"/>
    <property type="match status" value="1"/>
</dbReference>
<keyword evidence="4 7" id="KW-0442">Lipid degradation</keyword>
<dbReference type="PROSITE" id="PS50007">
    <property type="entry name" value="PIPLC_X_DOMAIN"/>
    <property type="match status" value="1"/>
</dbReference>
<evidence type="ECO:0000256" key="6">
    <source>
        <dbReference type="ARBA" id="ARBA00023224"/>
    </source>
</evidence>
<dbReference type="InterPro" id="IPR001711">
    <property type="entry name" value="PLipase_C_Pinositol-sp_Y"/>
</dbReference>
<keyword evidence="2 7" id="KW-0378">Hydrolase</keyword>